<dbReference type="EMBL" id="SUMG01000006">
    <property type="protein sequence ID" value="NBG88246.1"/>
    <property type="molecule type" value="Genomic_DNA"/>
</dbReference>
<dbReference type="CDD" id="cd14750">
    <property type="entry name" value="PBP2_TMBP"/>
    <property type="match status" value="1"/>
</dbReference>
<proteinExistence type="inferred from homology"/>
<dbReference type="AlphaFoldDB" id="A0AA43XKW7"/>
<dbReference type="SUPFAM" id="SSF53850">
    <property type="entry name" value="Periplasmic binding protein-like II"/>
    <property type="match status" value="1"/>
</dbReference>
<organism evidence="5 6">
    <name type="scientific">Isachenkonia alkalipeptolytica</name>
    <dbReference type="NCBI Taxonomy" id="2565777"/>
    <lineage>
        <taxon>Bacteria</taxon>
        <taxon>Bacillati</taxon>
        <taxon>Bacillota</taxon>
        <taxon>Clostridia</taxon>
        <taxon>Eubacteriales</taxon>
        <taxon>Clostridiaceae</taxon>
        <taxon>Isachenkonia</taxon>
    </lineage>
</organism>
<feature type="region of interest" description="Disordered" evidence="4">
    <location>
        <begin position="18"/>
        <end position="48"/>
    </location>
</feature>
<comment type="similarity">
    <text evidence="1">Belongs to the bacterial solute-binding protein 1 family.</text>
</comment>
<evidence type="ECO:0000256" key="2">
    <source>
        <dbReference type="ARBA" id="ARBA00022448"/>
    </source>
</evidence>
<evidence type="ECO:0000256" key="4">
    <source>
        <dbReference type="SAM" id="MobiDB-lite"/>
    </source>
</evidence>
<protein>
    <submittedName>
        <fullName evidence="5">ABC transporter substrate-binding protein</fullName>
    </submittedName>
</protein>
<accession>A0AA43XKW7</accession>
<dbReference type="InterPro" id="IPR050490">
    <property type="entry name" value="Bact_solute-bd_prot1"/>
</dbReference>
<dbReference type="Proteomes" id="UP000449710">
    <property type="component" value="Unassembled WGS sequence"/>
</dbReference>
<dbReference type="Gene3D" id="3.40.190.10">
    <property type="entry name" value="Periplasmic binding protein-like II"/>
    <property type="match status" value="2"/>
</dbReference>
<evidence type="ECO:0000313" key="5">
    <source>
        <dbReference type="EMBL" id="NBG88246.1"/>
    </source>
</evidence>
<evidence type="ECO:0000256" key="3">
    <source>
        <dbReference type="ARBA" id="ARBA00022729"/>
    </source>
</evidence>
<sequence length="446" mass="48320">MFLVLALTFSGLVGCGEGEEDLLDDPDENGAALDPDDADDEDEADDPGDDIVITVAAGAVGQEFELTEKAAEMYSERNEGVRVEVLDTPDLADDRLGLYLQFFEAQSSEVDVYQIDVIWPGDLAEHFVDLYDYGAEDVVGDHFPAIVENNEVDGELVGIPWFTDAGLLYFRTDLLEKYDLDPPETWEELENAADVIQEGERADGNSDFVGFVWQGNAYEGLTCNALEWIASNEGGQIIEPDGEITVNNENAVEIIDMAAGWVGTISPDGVTGMAEEDARAIWQGGNAAFMRNWPYAYSLSEDDDSAVQGVFDVSALPAGSGSPAATLGGWQLGVSRYSENVEAAADVALFLASEEVQKMRAIEGAFNPTIMSLYEDDEVLEAVPFFGSLYDVFTNAVARPSTISAPQYNEVSTAFFRAVHSVLTGDMDAADALEELELDLEDITGF</sequence>
<keyword evidence="2" id="KW-0813">Transport</keyword>
<dbReference type="InterPro" id="IPR006059">
    <property type="entry name" value="SBP"/>
</dbReference>
<reference evidence="5 6" key="1">
    <citation type="submission" date="2019-04" db="EMBL/GenBank/DDBJ databases">
        <title>Isachenkonia alkalipeptolytica gen. nov. sp. nov. a new anaerobic, alkiliphilic organothrophic bacterium capable to reduce synthesized ferrihydrite isolated from a soda lake.</title>
        <authorList>
            <person name="Toshchakov S.V."/>
            <person name="Zavarzina D.G."/>
            <person name="Zhilina T.N."/>
            <person name="Kostrikina N.A."/>
            <person name="Kublanov I.V."/>
        </authorList>
    </citation>
    <scope>NUCLEOTIDE SEQUENCE [LARGE SCALE GENOMIC DNA]</scope>
    <source>
        <strain evidence="5 6">Z-1701</strain>
    </source>
</reference>
<name>A0AA43XKW7_9CLOT</name>
<dbReference type="PANTHER" id="PTHR43649:SF34">
    <property type="entry name" value="ABC TRANSPORTER PERIPLASMIC-BINDING PROTEIN YCJN-RELATED"/>
    <property type="match status" value="1"/>
</dbReference>
<dbReference type="Pfam" id="PF01547">
    <property type="entry name" value="SBP_bac_1"/>
    <property type="match status" value="1"/>
</dbReference>
<comment type="caution">
    <text evidence="5">The sequence shown here is derived from an EMBL/GenBank/DDBJ whole genome shotgun (WGS) entry which is preliminary data.</text>
</comment>
<keyword evidence="6" id="KW-1185">Reference proteome</keyword>
<evidence type="ECO:0000256" key="1">
    <source>
        <dbReference type="ARBA" id="ARBA00008520"/>
    </source>
</evidence>
<dbReference type="PANTHER" id="PTHR43649">
    <property type="entry name" value="ARABINOSE-BINDING PROTEIN-RELATED"/>
    <property type="match status" value="1"/>
</dbReference>
<gene>
    <name evidence="5" type="ORF">ISALK_07005</name>
</gene>
<evidence type="ECO:0000313" key="6">
    <source>
        <dbReference type="Proteomes" id="UP000449710"/>
    </source>
</evidence>
<keyword evidence="3" id="KW-0732">Signal</keyword>